<evidence type="ECO:0000259" key="14">
    <source>
        <dbReference type="PROSITE" id="PS51007"/>
    </source>
</evidence>
<feature type="binding site" description="covalent" evidence="11">
    <location>
        <position position="630"/>
    </location>
    <ligand>
        <name>heme c</name>
        <dbReference type="ChEBI" id="CHEBI:61717"/>
    </ligand>
</feature>
<dbReference type="KEGG" id="cmb:CSW64_14395"/>
<dbReference type="PROSITE" id="PS00364">
    <property type="entry name" value="BACTERIAL_PQQ_2"/>
    <property type="match status" value="1"/>
</dbReference>
<keyword evidence="6 11" id="KW-0634">PQQ</keyword>
<dbReference type="SUPFAM" id="SSF50998">
    <property type="entry name" value="Quinoprotein alcohol dehydrogenase-like"/>
    <property type="match status" value="1"/>
</dbReference>
<evidence type="ECO:0000256" key="10">
    <source>
        <dbReference type="PIRSR" id="PIRSR617512-1"/>
    </source>
</evidence>
<dbReference type="NCBIfam" id="TIGR03075">
    <property type="entry name" value="PQQ_enz_alc_DH"/>
    <property type="match status" value="1"/>
</dbReference>
<gene>
    <name evidence="15" type="ORF">CSW64_14395</name>
</gene>
<dbReference type="OrthoDB" id="9794322at2"/>
<dbReference type="InterPro" id="IPR001479">
    <property type="entry name" value="Quinoprotein_DH_CS"/>
</dbReference>
<keyword evidence="2 11" id="KW-0349">Heme</keyword>
<dbReference type="GO" id="GO:0009055">
    <property type="term" value="F:electron transfer activity"/>
    <property type="evidence" value="ECO:0007669"/>
    <property type="project" value="InterPro"/>
</dbReference>
<dbReference type="AlphaFoldDB" id="A0A2D2AZU0"/>
<evidence type="ECO:0000256" key="6">
    <source>
        <dbReference type="ARBA" id="ARBA00022891"/>
    </source>
</evidence>
<dbReference type="EMBL" id="CP024201">
    <property type="protein sequence ID" value="ATQ43512.1"/>
    <property type="molecule type" value="Genomic_DNA"/>
</dbReference>
<comment type="cofactor">
    <cofactor evidence="11">
        <name>heme c</name>
        <dbReference type="ChEBI" id="CHEBI:61717"/>
    </cofactor>
    <text evidence="11">Binds 1 heme c group per subunit.</text>
</comment>
<accession>A0A2D2AZU0</accession>
<keyword evidence="3 12" id="KW-0479">Metal-binding</keyword>
<keyword evidence="7" id="KW-0560">Oxidoreductase</keyword>
<dbReference type="InterPro" id="IPR009056">
    <property type="entry name" value="Cyt_c-like_dom"/>
</dbReference>
<dbReference type="PROSITE" id="PS51007">
    <property type="entry name" value="CYTC"/>
    <property type="match status" value="1"/>
</dbReference>
<dbReference type="GO" id="GO:0005509">
    <property type="term" value="F:calcium ion binding"/>
    <property type="evidence" value="ECO:0007669"/>
    <property type="project" value="InterPro"/>
</dbReference>
<dbReference type="PROSITE" id="PS51257">
    <property type="entry name" value="PROKAR_LIPOPROTEIN"/>
    <property type="match status" value="1"/>
</dbReference>
<evidence type="ECO:0000256" key="9">
    <source>
        <dbReference type="ARBA" id="ARBA00023157"/>
    </source>
</evidence>
<comment type="cofactor">
    <cofactor evidence="12">
        <name>Ca(2+)</name>
        <dbReference type="ChEBI" id="CHEBI:29108"/>
    </cofactor>
    <text evidence="12">Binds 1 Ca(2+) ion per subunit.</text>
</comment>
<feature type="binding site" description="axial binding residue" evidence="12">
    <location>
        <position position="670"/>
    </location>
    <ligand>
        <name>heme c</name>
        <dbReference type="ChEBI" id="CHEBI:61717"/>
    </ligand>
    <ligandPart>
        <name>Fe</name>
        <dbReference type="ChEBI" id="CHEBI:18248"/>
    </ligandPart>
</feature>
<dbReference type="Pfam" id="PF01011">
    <property type="entry name" value="PQQ"/>
    <property type="match status" value="2"/>
</dbReference>
<feature type="binding site" description="axial binding residue" evidence="12">
    <location>
        <position position="631"/>
    </location>
    <ligand>
        <name>heme c</name>
        <dbReference type="ChEBI" id="CHEBI:61717"/>
    </ligand>
    <ligandPart>
        <name>Fe</name>
        <dbReference type="ChEBI" id="CHEBI:18248"/>
    </ligandPart>
</feature>
<dbReference type="InterPro" id="IPR002372">
    <property type="entry name" value="PQQ_rpt_dom"/>
</dbReference>
<feature type="binding site" description="covalent" evidence="11">
    <location>
        <position position="627"/>
    </location>
    <ligand>
        <name>heme c</name>
        <dbReference type="ChEBI" id="CHEBI:61717"/>
    </ligand>
</feature>
<comment type="cofactor">
    <cofactor evidence="11">
        <name>pyrroloquinoline quinone</name>
        <dbReference type="ChEBI" id="CHEBI:58442"/>
    </cofactor>
    <text evidence="11">Binds 1 PQQ group per subunit.</text>
</comment>
<reference evidence="15 16" key="1">
    <citation type="submission" date="2017-10" db="EMBL/GenBank/DDBJ databases">
        <title>Genome sequence of Caulobacter mirabilis FWC38.</title>
        <authorList>
            <person name="Fiebig A."/>
            <person name="Crosson S."/>
        </authorList>
    </citation>
    <scope>NUCLEOTIDE SEQUENCE [LARGE SCALE GENOMIC DNA]</scope>
    <source>
        <strain evidence="15 16">FWC 38</strain>
    </source>
</reference>
<evidence type="ECO:0000256" key="7">
    <source>
        <dbReference type="ARBA" id="ARBA00023002"/>
    </source>
</evidence>
<evidence type="ECO:0000256" key="3">
    <source>
        <dbReference type="ARBA" id="ARBA00022723"/>
    </source>
</evidence>
<evidence type="ECO:0000256" key="2">
    <source>
        <dbReference type="ARBA" id="ARBA00022617"/>
    </source>
</evidence>
<comment type="similarity">
    <text evidence="1">Belongs to the bacterial PQQ dehydrogenase family.</text>
</comment>
<feature type="domain" description="Cytochrome c" evidence="14">
    <location>
        <begin position="614"/>
        <end position="693"/>
    </location>
</feature>
<evidence type="ECO:0000256" key="1">
    <source>
        <dbReference type="ARBA" id="ARBA00008156"/>
    </source>
</evidence>
<dbReference type="GO" id="GO:0020037">
    <property type="term" value="F:heme binding"/>
    <property type="evidence" value="ECO:0007669"/>
    <property type="project" value="InterPro"/>
</dbReference>
<keyword evidence="8 12" id="KW-0408">Iron</keyword>
<feature type="binding site" evidence="12">
    <location>
        <position position="321"/>
    </location>
    <ligand>
        <name>Ca(2+)</name>
        <dbReference type="ChEBI" id="CHEBI:29108"/>
    </ligand>
</feature>
<proteinExistence type="inferred from homology"/>
<keyword evidence="5 12" id="KW-0106">Calcium</keyword>
<keyword evidence="16" id="KW-1185">Reference proteome</keyword>
<dbReference type="InterPro" id="IPR036909">
    <property type="entry name" value="Cyt_c-like_dom_sf"/>
</dbReference>
<evidence type="ECO:0000256" key="8">
    <source>
        <dbReference type="ARBA" id="ARBA00023004"/>
    </source>
</evidence>
<keyword evidence="9 13" id="KW-1015">Disulfide bond</keyword>
<feature type="binding site" evidence="11">
    <location>
        <position position="84"/>
    </location>
    <ligand>
        <name>pyrroloquinoline quinone</name>
        <dbReference type="ChEBI" id="CHEBI:58442"/>
    </ligand>
</feature>
<feature type="binding site" evidence="11">
    <location>
        <position position="180"/>
    </location>
    <ligand>
        <name>pyrroloquinoline quinone</name>
        <dbReference type="ChEBI" id="CHEBI:58442"/>
    </ligand>
</feature>
<keyword evidence="4" id="KW-0732">Signal</keyword>
<dbReference type="FunFam" id="2.140.10.10:FF:000003">
    <property type="entry name" value="Methanol dehydrogenase, large subunit"/>
    <property type="match status" value="1"/>
</dbReference>
<dbReference type="SUPFAM" id="SSF46626">
    <property type="entry name" value="Cytochrome c"/>
    <property type="match status" value="1"/>
</dbReference>
<dbReference type="RefSeq" id="WP_099622762.1">
    <property type="nucleotide sequence ID" value="NZ_CP024201.1"/>
</dbReference>
<dbReference type="CDD" id="cd10279">
    <property type="entry name" value="PQQ_ADH_II"/>
    <property type="match status" value="1"/>
</dbReference>
<protein>
    <submittedName>
        <fullName evidence="15">PQQ-dependent dehydrogenase, methanol/ethanol family</fullName>
    </submittedName>
</protein>
<feature type="binding site" evidence="12">
    <location>
        <position position="198"/>
    </location>
    <ligand>
        <name>Ca(2+)</name>
        <dbReference type="ChEBI" id="CHEBI:29108"/>
    </ligand>
</feature>
<evidence type="ECO:0000256" key="12">
    <source>
        <dbReference type="PIRSR" id="PIRSR617512-3"/>
    </source>
</evidence>
<dbReference type="Gene3D" id="2.140.10.10">
    <property type="entry name" value="Quinoprotein alcohol dehydrogenase-like superfamily"/>
    <property type="match status" value="1"/>
</dbReference>
<evidence type="ECO:0000256" key="13">
    <source>
        <dbReference type="PIRSR" id="PIRSR617512-4"/>
    </source>
</evidence>
<dbReference type="GO" id="GO:0030288">
    <property type="term" value="C:outer membrane-bounded periplasmic space"/>
    <property type="evidence" value="ECO:0007669"/>
    <property type="project" value="InterPro"/>
</dbReference>
<evidence type="ECO:0000256" key="4">
    <source>
        <dbReference type="ARBA" id="ARBA00022729"/>
    </source>
</evidence>
<organism evidence="15 16">
    <name type="scientific">Caulobacter mirabilis</name>
    <dbReference type="NCBI Taxonomy" id="69666"/>
    <lineage>
        <taxon>Bacteria</taxon>
        <taxon>Pseudomonadati</taxon>
        <taxon>Pseudomonadota</taxon>
        <taxon>Alphaproteobacteria</taxon>
        <taxon>Caulobacterales</taxon>
        <taxon>Caulobacteraceae</taxon>
        <taxon>Caulobacter</taxon>
    </lineage>
</organism>
<dbReference type="SMART" id="SM00564">
    <property type="entry name" value="PQQ"/>
    <property type="match status" value="6"/>
</dbReference>
<evidence type="ECO:0000313" key="15">
    <source>
        <dbReference type="EMBL" id="ATQ43512.1"/>
    </source>
</evidence>
<name>A0A2D2AZU0_9CAUL</name>
<dbReference type="GO" id="GO:0016614">
    <property type="term" value="F:oxidoreductase activity, acting on CH-OH group of donors"/>
    <property type="evidence" value="ECO:0007669"/>
    <property type="project" value="InterPro"/>
</dbReference>
<feature type="binding site" evidence="11">
    <location>
        <begin position="196"/>
        <end position="197"/>
    </location>
    <ligand>
        <name>pyrroloquinoline quinone</name>
        <dbReference type="ChEBI" id="CHEBI:58442"/>
    </ligand>
</feature>
<dbReference type="GO" id="GO:0016020">
    <property type="term" value="C:membrane"/>
    <property type="evidence" value="ECO:0007669"/>
    <property type="project" value="InterPro"/>
</dbReference>
<evidence type="ECO:0000313" key="16">
    <source>
        <dbReference type="Proteomes" id="UP000228945"/>
    </source>
</evidence>
<dbReference type="Pfam" id="PF13442">
    <property type="entry name" value="Cytochrome_CBB3"/>
    <property type="match status" value="1"/>
</dbReference>
<dbReference type="GO" id="GO:0070968">
    <property type="term" value="F:pyrroloquinoline quinone binding"/>
    <property type="evidence" value="ECO:0007669"/>
    <property type="project" value="UniProtKB-ARBA"/>
</dbReference>
<dbReference type="InterPro" id="IPR011047">
    <property type="entry name" value="Quinoprotein_ADH-like_sf"/>
</dbReference>
<dbReference type="PANTHER" id="PTHR32303">
    <property type="entry name" value="QUINOPROTEIN ALCOHOL DEHYDROGENASE (CYTOCHROME C)"/>
    <property type="match status" value="1"/>
</dbReference>
<sequence>MGRINALAVACAAAAALLAGCSGGNGGVDGKRIAAADQTPGEWITHGRTYGEQRFSPLDKINVANAGQLGLAWSYDLPETRGIEATPLMSDGVLYTTSSWSIVRAFDAKTGKLLWEYDPEVPRKTGVKACCDSVNRGVALWRGKVVFGTLDGRLEALDAKTGKKLWSVITVDQSKPYTITGAPRIIKGKVLIGNGGAELGVRGYLSAYDVDNGKLLWRFYTVPGEKETDDAASDEAMKIARPTWKGEFWKVGGGGTVWDSMAYDPDLDLLYIGVGNGSPWNRDIRSPGGGDNLFLSSIVALKPDTGQYVWHYQTTPGESWDYTATQHIILADMPIGGSVRKVLLQAPKNGFFYVIDRANGKLISAKNYVPVSWATHVDLTTGRPVETPNARYEKGVALAMPGPLGGHNWMPMAYSPKTNLVYIPAQEIPFPYMPPGGANANFRYQPGAWNIGVDTLAAALPDDEATLKAIRASLKGRLIAWDPATQTEKWSVPYSGPWNGGVLATAGGLVFQGSATGELAAFDAAGGKKVWAFDAQTGIVAPPMTYEIDGEQYVAIMAGWGGGFALTAGAGVDPRSDGPRRLLVFKLGGKQTLPPRPVIAREMPDLPAVAATPQQIAAGAKAYAEYCSVCHGASAVSEFSIPDLRFSPVTPSAEAFKGVVIDGDRVDNGMVSFAAYLKPDQAEGVRQYILSLAHAQKARMAAAKPAK</sequence>
<feature type="binding site" evidence="11">
    <location>
        <position position="348"/>
    </location>
    <ligand>
        <name>pyrroloquinoline quinone</name>
        <dbReference type="ChEBI" id="CHEBI:58442"/>
    </ligand>
</feature>
<feature type="binding site" evidence="11">
    <location>
        <position position="256"/>
    </location>
    <ligand>
        <name>pyrroloquinoline quinone</name>
        <dbReference type="ChEBI" id="CHEBI:58442"/>
    </ligand>
</feature>
<feature type="disulfide bond" evidence="13">
    <location>
        <begin position="130"/>
        <end position="131"/>
    </location>
</feature>
<evidence type="ECO:0000256" key="5">
    <source>
        <dbReference type="ARBA" id="ARBA00022837"/>
    </source>
</evidence>
<dbReference type="InterPro" id="IPR018391">
    <property type="entry name" value="PQQ_b-propeller_rpt"/>
</dbReference>
<feature type="active site" description="Proton acceptor" evidence="10">
    <location>
        <position position="321"/>
    </location>
</feature>
<dbReference type="Gene3D" id="1.10.760.10">
    <property type="entry name" value="Cytochrome c-like domain"/>
    <property type="match status" value="1"/>
</dbReference>
<feature type="binding site" evidence="11">
    <location>
        <position position="136"/>
    </location>
    <ligand>
        <name>pyrroloquinoline quinone</name>
        <dbReference type="ChEBI" id="CHEBI:58442"/>
    </ligand>
</feature>
<evidence type="ECO:0000256" key="11">
    <source>
        <dbReference type="PIRSR" id="PIRSR617512-2"/>
    </source>
</evidence>
<dbReference type="InterPro" id="IPR017512">
    <property type="entry name" value="PQQ_MeOH/EtOH_DH"/>
</dbReference>
<feature type="binding site" evidence="12">
    <location>
        <position position="276"/>
    </location>
    <ligand>
        <name>Ca(2+)</name>
        <dbReference type="ChEBI" id="CHEBI:29108"/>
    </ligand>
</feature>
<feature type="binding site" evidence="11">
    <location>
        <begin position="408"/>
        <end position="409"/>
    </location>
    <ligand>
        <name>pyrroloquinoline quinone</name>
        <dbReference type="ChEBI" id="CHEBI:58442"/>
    </ligand>
</feature>
<dbReference type="Proteomes" id="UP000228945">
    <property type="component" value="Chromosome"/>
</dbReference>